<keyword evidence="3" id="KW-1185">Reference proteome</keyword>
<evidence type="ECO:0000313" key="3">
    <source>
        <dbReference type="Proteomes" id="UP000193922"/>
    </source>
</evidence>
<dbReference type="Proteomes" id="UP000193922">
    <property type="component" value="Unassembled WGS sequence"/>
</dbReference>
<gene>
    <name evidence="2" type="ORF">DL89DRAFT_323056</name>
</gene>
<sequence length="428" mass="47023">MNYSRFCDDIWDQLSAMSKSADCDSSLLLQRLSSLDSFLGTDRVSKVAHAQWVDSLAVAGSLAQDTFVWSSSAAVQKAGTKWLVAISEQLNLSSSGIITKNMFRAICDSRVRPYFASSGTAKPQFVLDSSNSKADTRMLADNKQWRTHQQCIAAFMWAFEHLPDDDMVAVISYILPVALDLAEDYDAGMKVRGIKLVLRLLDRMDREFLRKSGIASLLEKSVLDSLVFRSGESAGAGTQLMDVAFAAAVRVSQTLYPRMDNPKYTAAWWRMADCIVRNSMYVSDNVMASTVLCRWIAPVCKALGPAVARYLKPLLGVVLQNLRAPVYLMPEILELQLVSVEQLGELMDACPPRVGAHADEILAGLAISWAMTGKKQSSKTAGIDRLQSVIIMTTRKLQGYAPESVKAGIQRLSSARPDEFSGLKDALA</sequence>
<reference evidence="2 3" key="1">
    <citation type="submission" date="2016-07" db="EMBL/GenBank/DDBJ databases">
        <title>Pervasive Adenine N6-methylation of Active Genes in Fungi.</title>
        <authorList>
            <consortium name="DOE Joint Genome Institute"/>
            <person name="Mondo S.J."/>
            <person name="Dannebaum R.O."/>
            <person name="Kuo R.C."/>
            <person name="Labutti K."/>
            <person name="Haridas S."/>
            <person name="Kuo A."/>
            <person name="Salamov A."/>
            <person name="Ahrendt S.R."/>
            <person name="Lipzen A."/>
            <person name="Sullivan W."/>
            <person name="Andreopoulos W.B."/>
            <person name="Clum A."/>
            <person name="Lindquist E."/>
            <person name="Daum C."/>
            <person name="Ramamoorthy G.K."/>
            <person name="Gryganskyi A."/>
            <person name="Culley D."/>
            <person name="Magnuson J.K."/>
            <person name="James T.Y."/>
            <person name="O'Malley M.A."/>
            <person name="Stajich J.E."/>
            <person name="Spatafora J.W."/>
            <person name="Visel A."/>
            <person name="Grigoriev I.V."/>
        </authorList>
    </citation>
    <scope>NUCLEOTIDE SEQUENCE [LARGE SCALE GENOMIC DNA]</scope>
    <source>
        <strain evidence="2 3">ATCC 12442</strain>
    </source>
</reference>
<proteinExistence type="inferred from homology"/>
<dbReference type="GO" id="GO:0005829">
    <property type="term" value="C:cytosol"/>
    <property type="evidence" value="ECO:0007669"/>
    <property type="project" value="TreeGrafter"/>
</dbReference>
<dbReference type="GO" id="GO:0005634">
    <property type="term" value="C:nucleus"/>
    <property type="evidence" value="ECO:0007669"/>
    <property type="project" value="TreeGrafter"/>
</dbReference>
<dbReference type="OrthoDB" id="6417021at2759"/>
<dbReference type="PANTHER" id="PTHR32226:SF2">
    <property type="entry name" value="TELO2-INTERACTING PROTEIN 2"/>
    <property type="match status" value="1"/>
</dbReference>
<dbReference type="STRING" id="61395.A0A1Y1W863"/>
<dbReference type="InterPro" id="IPR016024">
    <property type="entry name" value="ARM-type_fold"/>
</dbReference>
<organism evidence="2 3">
    <name type="scientific">Linderina pennispora</name>
    <dbReference type="NCBI Taxonomy" id="61395"/>
    <lineage>
        <taxon>Eukaryota</taxon>
        <taxon>Fungi</taxon>
        <taxon>Fungi incertae sedis</taxon>
        <taxon>Zoopagomycota</taxon>
        <taxon>Kickxellomycotina</taxon>
        <taxon>Kickxellomycetes</taxon>
        <taxon>Kickxellales</taxon>
        <taxon>Kickxellaceae</taxon>
        <taxon>Linderina</taxon>
    </lineage>
</organism>
<protein>
    <submittedName>
        <fullName evidence="2">Uncharacterized protein</fullName>
    </submittedName>
</protein>
<evidence type="ECO:0000256" key="1">
    <source>
        <dbReference type="ARBA" id="ARBA00034736"/>
    </source>
</evidence>
<comment type="caution">
    <text evidence="2">The sequence shown here is derived from an EMBL/GenBank/DDBJ whole genome shotgun (WGS) entry which is preliminary data.</text>
</comment>
<accession>A0A1Y1W863</accession>
<dbReference type="GeneID" id="63808019"/>
<dbReference type="AlphaFoldDB" id="A0A1Y1W863"/>
<dbReference type="EMBL" id="MCFD01000007">
    <property type="protein sequence ID" value="ORX69730.1"/>
    <property type="molecule type" value="Genomic_DNA"/>
</dbReference>
<dbReference type="Pfam" id="PF10521">
    <property type="entry name" value="Tti2"/>
    <property type="match status" value="1"/>
</dbReference>
<dbReference type="InterPro" id="IPR018870">
    <property type="entry name" value="Tti2"/>
</dbReference>
<dbReference type="SUPFAM" id="SSF48371">
    <property type="entry name" value="ARM repeat"/>
    <property type="match status" value="1"/>
</dbReference>
<evidence type="ECO:0000313" key="2">
    <source>
        <dbReference type="EMBL" id="ORX69730.1"/>
    </source>
</evidence>
<dbReference type="GO" id="GO:0110078">
    <property type="term" value="C:TTT Hsp90 cochaperone complex"/>
    <property type="evidence" value="ECO:0007669"/>
    <property type="project" value="InterPro"/>
</dbReference>
<comment type="similarity">
    <text evidence="1">Belongs to the TTI2 family.</text>
</comment>
<dbReference type="PANTHER" id="PTHR32226">
    <property type="entry name" value="TELO2-INTERACTING PROTEIN 2"/>
    <property type="match status" value="1"/>
</dbReference>
<name>A0A1Y1W863_9FUNG</name>
<dbReference type="RefSeq" id="XP_040743418.1">
    <property type="nucleotide sequence ID" value="XM_040891371.1"/>
</dbReference>